<keyword evidence="7" id="KW-1185">Reference proteome</keyword>
<dbReference type="AlphaFoldDB" id="A0AAN9TSM1"/>
<feature type="compositionally biased region" description="Low complexity" evidence="4">
    <location>
        <begin position="186"/>
        <end position="198"/>
    </location>
</feature>
<dbReference type="Pfam" id="PF00011">
    <property type="entry name" value="HSP20"/>
    <property type="match status" value="1"/>
</dbReference>
<feature type="domain" description="SHSP" evidence="5">
    <location>
        <begin position="70"/>
        <end position="177"/>
    </location>
</feature>
<reference evidence="6 7" key="1">
    <citation type="submission" date="2024-03" db="EMBL/GenBank/DDBJ databases">
        <title>Adaptation during the transition from Ophiocordyceps entomopathogen to insect associate is accompanied by gene loss and intensified selection.</title>
        <authorList>
            <person name="Ward C.M."/>
            <person name="Onetto C.A."/>
            <person name="Borneman A.R."/>
        </authorList>
    </citation>
    <scope>NUCLEOTIDE SEQUENCE [LARGE SCALE GENOMIC DNA]</scope>
    <source>
        <strain evidence="6">AWRI1</strain>
        <tissue evidence="6">Single Adult Female</tissue>
    </source>
</reference>
<evidence type="ECO:0000313" key="6">
    <source>
        <dbReference type="EMBL" id="KAK7603373.1"/>
    </source>
</evidence>
<dbReference type="InterPro" id="IPR008978">
    <property type="entry name" value="HSP20-like_chaperone"/>
</dbReference>
<dbReference type="PANTHER" id="PTHR45640">
    <property type="entry name" value="HEAT SHOCK PROTEIN HSP-12.2-RELATED"/>
    <property type="match status" value="1"/>
</dbReference>
<feature type="region of interest" description="Disordered" evidence="4">
    <location>
        <begin position="184"/>
        <end position="207"/>
    </location>
</feature>
<dbReference type="GO" id="GO:0042026">
    <property type="term" value="P:protein refolding"/>
    <property type="evidence" value="ECO:0007669"/>
    <property type="project" value="TreeGrafter"/>
</dbReference>
<comment type="caution">
    <text evidence="6">The sequence shown here is derived from an EMBL/GenBank/DDBJ whole genome shotgun (WGS) entry which is preliminary data.</text>
</comment>
<protein>
    <recommendedName>
        <fullName evidence="5">SHSP domain-containing protein</fullName>
    </recommendedName>
</protein>
<accession>A0AAN9TSM1</accession>
<evidence type="ECO:0000259" key="5">
    <source>
        <dbReference type="PROSITE" id="PS01031"/>
    </source>
</evidence>
<organism evidence="6 7">
    <name type="scientific">Parthenolecanium corni</name>
    <dbReference type="NCBI Taxonomy" id="536013"/>
    <lineage>
        <taxon>Eukaryota</taxon>
        <taxon>Metazoa</taxon>
        <taxon>Ecdysozoa</taxon>
        <taxon>Arthropoda</taxon>
        <taxon>Hexapoda</taxon>
        <taxon>Insecta</taxon>
        <taxon>Pterygota</taxon>
        <taxon>Neoptera</taxon>
        <taxon>Paraneoptera</taxon>
        <taxon>Hemiptera</taxon>
        <taxon>Sternorrhyncha</taxon>
        <taxon>Coccoidea</taxon>
        <taxon>Coccidae</taxon>
        <taxon>Parthenolecanium</taxon>
    </lineage>
</organism>
<dbReference type="GO" id="GO:0005634">
    <property type="term" value="C:nucleus"/>
    <property type="evidence" value="ECO:0007669"/>
    <property type="project" value="TreeGrafter"/>
</dbReference>
<evidence type="ECO:0000313" key="7">
    <source>
        <dbReference type="Proteomes" id="UP001367676"/>
    </source>
</evidence>
<evidence type="ECO:0000256" key="1">
    <source>
        <dbReference type="ARBA" id="ARBA00023016"/>
    </source>
</evidence>
<proteinExistence type="inferred from homology"/>
<comment type="similarity">
    <text evidence="2 3">Belongs to the small heat shock protein (HSP20) family.</text>
</comment>
<evidence type="ECO:0000256" key="4">
    <source>
        <dbReference type="SAM" id="MobiDB-lite"/>
    </source>
</evidence>
<dbReference type="PROSITE" id="PS01031">
    <property type="entry name" value="SHSP"/>
    <property type="match status" value="1"/>
</dbReference>
<gene>
    <name evidence="6" type="ORF">V9T40_003372</name>
</gene>
<dbReference type="Proteomes" id="UP001367676">
    <property type="component" value="Unassembled WGS sequence"/>
</dbReference>
<name>A0AAN9TSM1_9HEMI</name>
<dbReference type="GO" id="GO:0051082">
    <property type="term" value="F:unfolded protein binding"/>
    <property type="evidence" value="ECO:0007669"/>
    <property type="project" value="TreeGrafter"/>
</dbReference>
<keyword evidence="1" id="KW-0346">Stress response</keyword>
<dbReference type="SUPFAM" id="SSF49764">
    <property type="entry name" value="HSP20-like chaperones"/>
    <property type="match status" value="1"/>
</dbReference>
<sequence length="230" mass="25946">MWPPKPGKKADLEEKANPLIGKYDDFYANAKVYDQKFGLVLTADNLKNPAKMSLSYGPDTFYPWRPFAAPDRSKKHDKEKEELMANNFAIHIDVQHFKPNEINIKVLGRQCSVKASHGDREDDHGYVARKFEREFMLPTDIDVESVKSVISSDGVLTFRAARTAPRKIKRNHVLMGAMIYSNEGTSQNSESVNSASENESSDDEVGGIEIPIHFVKEEENKTGTSRSEHT</sequence>
<dbReference type="GO" id="GO:0005737">
    <property type="term" value="C:cytoplasm"/>
    <property type="evidence" value="ECO:0007669"/>
    <property type="project" value="TreeGrafter"/>
</dbReference>
<dbReference type="GO" id="GO:0009408">
    <property type="term" value="P:response to heat"/>
    <property type="evidence" value="ECO:0007669"/>
    <property type="project" value="TreeGrafter"/>
</dbReference>
<evidence type="ECO:0000256" key="3">
    <source>
        <dbReference type="RuleBase" id="RU003616"/>
    </source>
</evidence>
<dbReference type="PRINTS" id="PR00299">
    <property type="entry name" value="ACRYSTALLIN"/>
</dbReference>
<dbReference type="EMBL" id="JBBCAQ010000006">
    <property type="protein sequence ID" value="KAK7603373.1"/>
    <property type="molecule type" value="Genomic_DNA"/>
</dbReference>
<evidence type="ECO:0000256" key="2">
    <source>
        <dbReference type="PROSITE-ProRule" id="PRU00285"/>
    </source>
</evidence>
<dbReference type="InterPro" id="IPR001436">
    <property type="entry name" value="Alpha-crystallin/sHSP_animal"/>
</dbReference>
<dbReference type="CDD" id="cd06526">
    <property type="entry name" value="metazoan_ACD"/>
    <property type="match status" value="1"/>
</dbReference>
<dbReference type="PANTHER" id="PTHR45640:SF13">
    <property type="entry name" value="HEAT SHOCK PROTEIN 22-RELATED"/>
    <property type="match status" value="1"/>
</dbReference>
<dbReference type="Gene3D" id="2.60.40.790">
    <property type="match status" value="1"/>
</dbReference>
<dbReference type="InterPro" id="IPR002068">
    <property type="entry name" value="A-crystallin/Hsp20_dom"/>
</dbReference>